<gene>
    <name evidence="2" type="ORF">ES692_15370</name>
</gene>
<name>A0A5C7BCQ1_9FLAO</name>
<proteinExistence type="predicted"/>
<feature type="domain" description="Helix-hairpin-helix DNA-binding motif class 1" evidence="1">
    <location>
        <begin position="198"/>
        <end position="217"/>
    </location>
</feature>
<dbReference type="InterPro" id="IPR010994">
    <property type="entry name" value="RuvA_2-like"/>
</dbReference>
<dbReference type="Pfam" id="PF12836">
    <property type="entry name" value="HHH_3"/>
    <property type="match status" value="2"/>
</dbReference>
<dbReference type="AlphaFoldDB" id="A0A5C7BCQ1"/>
<dbReference type="SMART" id="SM00278">
    <property type="entry name" value="HhH1"/>
    <property type="match status" value="2"/>
</dbReference>
<dbReference type="GO" id="GO:0006281">
    <property type="term" value="P:DNA repair"/>
    <property type="evidence" value="ECO:0007669"/>
    <property type="project" value="InterPro"/>
</dbReference>
<protein>
    <submittedName>
        <fullName evidence="2">Helix-hairpin-helix domain-containing protein</fullName>
    </submittedName>
</protein>
<dbReference type="SUPFAM" id="SSF47781">
    <property type="entry name" value="RuvA domain 2-like"/>
    <property type="match status" value="2"/>
</dbReference>
<dbReference type="Gene3D" id="1.10.150.320">
    <property type="entry name" value="Photosystem II 12 kDa extrinsic protein"/>
    <property type="match status" value="1"/>
</dbReference>
<feature type="domain" description="Helix-hairpin-helix DNA-binding motif class 1" evidence="1">
    <location>
        <begin position="168"/>
        <end position="187"/>
    </location>
</feature>
<reference evidence="2 3" key="1">
    <citation type="submission" date="2019-08" db="EMBL/GenBank/DDBJ databases">
        <title>Genome of Psychroserpens burtonensis ACAM 167.</title>
        <authorList>
            <person name="Bowman J.P."/>
        </authorList>
    </citation>
    <scope>NUCLEOTIDE SEQUENCE [LARGE SCALE GENOMIC DNA]</scope>
    <source>
        <strain evidence="2 3">ACAM 167</strain>
    </source>
</reference>
<organism evidence="2 3">
    <name type="scientific">Psychroserpens burtonensis</name>
    <dbReference type="NCBI Taxonomy" id="49278"/>
    <lineage>
        <taxon>Bacteria</taxon>
        <taxon>Pseudomonadati</taxon>
        <taxon>Bacteroidota</taxon>
        <taxon>Flavobacteriia</taxon>
        <taxon>Flavobacteriales</taxon>
        <taxon>Flavobacteriaceae</taxon>
        <taxon>Psychroserpens</taxon>
    </lineage>
</organism>
<sequence length="290" mass="33576">MKSHFTFTKKQRSGIFLLLLIIFVGQCAYYFIDFSSEEFDTGTQDIFKFQAEIDSLRLERLEASKPVIFPFNPNYITDFKGYSLGMSNEEIDRLHAFRETNKWVNSSKDFQKVTKISDSLLAEISPYFKFPDWVTNPKTKANYINNYSNSAIPKTFAQKQDLNTASAAELKRIYGIGEKLSERIVAYRKKYGDFVADVQLQEVYGLSPEVIERALNEFTVKTAKPIVKININKATLDQLVTIKYIDYEIAHNIIEQRTLREGFKTLDELTKVKGFPIKKSEIIRLYLTID</sequence>
<comment type="caution">
    <text evidence="2">The sequence shown here is derived from an EMBL/GenBank/DDBJ whole genome shotgun (WGS) entry which is preliminary data.</text>
</comment>
<dbReference type="Proteomes" id="UP000321938">
    <property type="component" value="Unassembled WGS sequence"/>
</dbReference>
<dbReference type="RefSeq" id="WP_028872910.1">
    <property type="nucleotide sequence ID" value="NZ_VOSB01000025.1"/>
</dbReference>
<dbReference type="OrthoDB" id="981124at2"/>
<dbReference type="STRING" id="1123037.GCA_000425305_03214"/>
<accession>A0A5C7BCQ1</accession>
<dbReference type="GO" id="GO:0003677">
    <property type="term" value="F:DNA binding"/>
    <property type="evidence" value="ECO:0007669"/>
    <property type="project" value="InterPro"/>
</dbReference>
<dbReference type="PANTHER" id="PTHR21180:SF32">
    <property type="entry name" value="ENDONUCLEASE_EXONUCLEASE_PHOSPHATASE FAMILY DOMAIN-CONTAINING PROTEIN 1"/>
    <property type="match status" value="1"/>
</dbReference>
<dbReference type="PANTHER" id="PTHR21180">
    <property type="entry name" value="ENDONUCLEASE/EXONUCLEASE/PHOSPHATASE FAMILY DOMAIN-CONTAINING PROTEIN 1"/>
    <property type="match status" value="1"/>
</dbReference>
<dbReference type="Gene3D" id="1.10.150.280">
    <property type="entry name" value="AF1531-like domain"/>
    <property type="match status" value="1"/>
</dbReference>
<keyword evidence="3" id="KW-1185">Reference proteome</keyword>
<evidence type="ECO:0000313" key="3">
    <source>
        <dbReference type="Proteomes" id="UP000321938"/>
    </source>
</evidence>
<dbReference type="InterPro" id="IPR003583">
    <property type="entry name" value="Hlx-hairpin-Hlx_DNA-bd_motif"/>
</dbReference>
<evidence type="ECO:0000313" key="2">
    <source>
        <dbReference type="EMBL" id="TXE15757.1"/>
    </source>
</evidence>
<dbReference type="InterPro" id="IPR051675">
    <property type="entry name" value="Endo/Exo/Phosphatase_dom_1"/>
</dbReference>
<dbReference type="EMBL" id="VOSB01000025">
    <property type="protein sequence ID" value="TXE15757.1"/>
    <property type="molecule type" value="Genomic_DNA"/>
</dbReference>
<evidence type="ECO:0000259" key="1">
    <source>
        <dbReference type="SMART" id="SM00278"/>
    </source>
</evidence>